<dbReference type="PANTHER" id="PTHR40112">
    <property type="entry name" value="H2HPP ISOMERASE"/>
    <property type="match status" value="1"/>
</dbReference>
<dbReference type="SUPFAM" id="SSF51182">
    <property type="entry name" value="RmlC-like cupins"/>
    <property type="match status" value="1"/>
</dbReference>
<protein>
    <submittedName>
        <fullName evidence="2">Cupin domain-containing protein</fullName>
    </submittedName>
</protein>
<dbReference type="PANTHER" id="PTHR40112:SF1">
    <property type="entry name" value="H2HPP ISOMERASE"/>
    <property type="match status" value="1"/>
</dbReference>
<feature type="domain" description="Cupin type-2" evidence="1">
    <location>
        <begin position="45"/>
        <end position="112"/>
    </location>
</feature>
<dbReference type="Pfam" id="PF07883">
    <property type="entry name" value="Cupin_2"/>
    <property type="match status" value="1"/>
</dbReference>
<reference evidence="2" key="1">
    <citation type="submission" date="2020-02" db="EMBL/GenBank/DDBJ databases">
        <authorList>
            <person name="Chen W.-M."/>
        </authorList>
    </citation>
    <scope>NUCLEOTIDE SEQUENCE</scope>
    <source>
        <strain evidence="2">NBD-18</strain>
    </source>
</reference>
<sequence length="149" mass="16269">MSNKFKSKVCKVIEAVGQQTGKQGLNYFQGVSAETVESNQICMHLISVPAGGRAKVHKHQHHETTIYVLTGEAYTLFGDQLQHVVKSAAGDMLYIPADVPHLPINLGSEPVTGVVARTDPNEQESLILLPELEEAANLAIEKLKQNLQK</sequence>
<dbReference type="InterPro" id="IPR013096">
    <property type="entry name" value="Cupin_2"/>
</dbReference>
<dbReference type="CDD" id="cd02210">
    <property type="entry name" value="cupin_BLR2406-like"/>
    <property type="match status" value="1"/>
</dbReference>
<comment type="caution">
    <text evidence="2">The sequence shown here is derived from an EMBL/GenBank/DDBJ whole genome shotgun (WGS) entry which is preliminary data.</text>
</comment>
<dbReference type="InterPro" id="IPR052535">
    <property type="entry name" value="Bacilysin_H2HPP_isomerase"/>
</dbReference>
<dbReference type="InterPro" id="IPR011051">
    <property type="entry name" value="RmlC_Cupin_sf"/>
</dbReference>
<dbReference type="InterPro" id="IPR014710">
    <property type="entry name" value="RmlC-like_jellyroll"/>
</dbReference>
<evidence type="ECO:0000259" key="1">
    <source>
        <dbReference type="Pfam" id="PF07883"/>
    </source>
</evidence>
<dbReference type="AlphaFoldDB" id="A0A6B2QZL8"/>
<accession>A0A6B2QZL8</accession>
<organism evidence="2">
    <name type="scientific">Sheuella amnicola</name>
    <dbReference type="NCBI Taxonomy" id="2707330"/>
    <lineage>
        <taxon>Bacteria</taxon>
        <taxon>Pseudomonadati</taxon>
        <taxon>Pseudomonadota</taxon>
        <taxon>Betaproteobacteria</taxon>
        <taxon>Burkholderiales</taxon>
        <taxon>Alcaligenaceae</taxon>
        <taxon>Sheuella</taxon>
    </lineage>
</organism>
<name>A0A6B2QZL8_9BURK</name>
<gene>
    <name evidence="2" type="ORF">G3I67_03080</name>
</gene>
<dbReference type="RefSeq" id="WP_163651528.1">
    <property type="nucleotide sequence ID" value="NZ_JAAGRN010000002.1"/>
</dbReference>
<evidence type="ECO:0000313" key="2">
    <source>
        <dbReference type="EMBL" id="NDY82207.1"/>
    </source>
</evidence>
<dbReference type="PIRSF" id="PIRSF037087">
    <property type="entry name" value="UCP037087"/>
    <property type="match status" value="1"/>
</dbReference>
<dbReference type="InterPro" id="IPR017102">
    <property type="entry name" value="UCP037087"/>
</dbReference>
<dbReference type="EMBL" id="JAAGRN010000002">
    <property type="protein sequence ID" value="NDY82207.1"/>
    <property type="molecule type" value="Genomic_DNA"/>
</dbReference>
<proteinExistence type="predicted"/>
<dbReference type="Gene3D" id="2.60.120.10">
    <property type="entry name" value="Jelly Rolls"/>
    <property type="match status" value="1"/>
</dbReference>